<gene>
    <name evidence="1" type="ORF">ABV298_23170</name>
</gene>
<sequence length="64" mass="7021">MPNIENLDEAGKLEPGVVLKVTGAASENDAILAVENYLRANRKEQLEVAVPERDEDGVFAIRLE</sequence>
<dbReference type="RefSeq" id="WP_353718530.1">
    <property type="nucleotide sequence ID" value="NZ_CP159289.1"/>
</dbReference>
<name>A0AAU8FF68_9BACT</name>
<proteinExistence type="predicted"/>
<evidence type="ECO:0000313" key="1">
    <source>
        <dbReference type="EMBL" id="XCH23204.1"/>
    </source>
</evidence>
<dbReference type="AlphaFoldDB" id="A0AAU8FF68"/>
<organism evidence="1">
    <name type="scientific">Dyadobacter sp. 676</name>
    <dbReference type="NCBI Taxonomy" id="3088362"/>
    <lineage>
        <taxon>Bacteria</taxon>
        <taxon>Pseudomonadati</taxon>
        <taxon>Bacteroidota</taxon>
        <taxon>Cytophagia</taxon>
        <taxon>Cytophagales</taxon>
        <taxon>Spirosomataceae</taxon>
        <taxon>Dyadobacter</taxon>
    </lineage>
</organism>
<accession>A0AAU8FF68</accession>
<dbReference type="EMBL" id="CP159289">
    <property type="protein sequence ID" value="XCH23204.1"/>
    <property type="molecule type" value="Genomic_DNA"/>
</dbReference>
<protein>
    <submittedName>
        <fullName evidence="1">Uncharacterized protein</fullName>
    </submittedName>
</protein>
<reference evidence="1" key="1">
    <citation type="submission" date="2024-06" db="EMBL/GenBank/DDBJ databases">
        <title>Sequencing and assembly of the genome of Dyadobacter sp. strain 676, a symbiont of Cyamopsis tetragonoloba.</title>
        <authorList>
            <person name="Guro P."/>
            <person name="Sazanova A."/>
            <person name="Kuznetsova I."/>
            <person name="Belimov A."/>
            <person name="Safronova V."/>
        </authorList>
    </citation>
    <scope>NUCLEOTIDE SEQUENCE</scope>
    <source>
        <strain evidence="1">676</strain>
    </source>
</reference>